<feature type="transmembrane region" description="Helical" evidence="4">
    <location>
        <begin position="308"/>
        <end position="329"/>
    </location>
</feature>
<protein>
    <submittedName>
        <fullName evidence="6">SDR family oxidoreductase</fullName>
    </submittedName>
</protein>
<dbReference type="PRINTS" id="PR00080">
    <property type="entry name" value="SDRFAMILY"/>
</dbReference>
<dbReference type="EMBL" id="CP165734">
    <property type="protein sequence ID" value="XDV55015.1"/>
    <property type="molecule type" value="Genomic_DNA"/>
</dbReference>
<evidence type="ECO:0000259" key="5">
    <source>
        <dbReference type="SMART" id="SM00822"/>
    </source>
</evidence>
<keyword evidence="4" id="KW-1133">Transmembrane helix</keyword>
<evidence type="ECO:0000256" key="2">
    <source>
        <dbReference type="ARBA" id="ARBA00023002"/>
    </source>
</evidence>
<dbReference type="PRINTS" id="PR00081">
    <property type="entry name" value="GDHRDH"/>
</dbReference>
<dbReference type="PROSITE" id="PS00061">
    <property type="entry name" value="ADH_SHORT"/>
    <property type="match status" value="1"/>
</dbReference>
<evidence type="ECO:0000256" key="1">
    <source>
        <dbReference type="ARBA" id="ARBA00006484"/>
    </source>
</evidence>
<dbReference type="Gene3D" id="3.40.50.720">
    <property type="entry name" value="NAD(P)-binding Rossmann-like Domain"/>
    <property type="match status" value="1"/>
</dbReference>
<dbReference type="InterPro" id="IPR057326">
    <property type="entry name" value="KR_dom"/>
</dbReference>
<dbReference type="SUPFAM" id="SSF51735">
    <property type="entry name" value="NAD(P)-binding Rossmann-fold domains"/>
    <property type="match status" value="1"/>
</dbReference>
<dbReference type="GO" id="GO:0016491">
    <property type="term" value="F:oxidoreductase activity"/>
    <property type="evidence" value="ECO:0007669"/>
    <property type="project" value="UniProtKB-KW"/>
</dbReference>
<dbReference type="InterPro" id="IPR036291">
    <property type="entry name" value="NAD(P)-bd_dom_sf"/>
</dbReference>
<comment type="similarity">
    <text evidence="1 3">Belongs to the short-chain dehydrogenases/reductases (SDR) family.</text>
</comment>
<dbReference type="SMART" id="SM00822">
    <property type="entry name" value="PKS_KR"/>
    <property type="match status" value="1"/>
</dbReference>
<name>A0AB39XCQ9_9BRAD</name>
<dbReference type="PANTHER" id="PTHR44196">
    <property type="entry name" value="DEHYDROGENASE/REDUCTASE SDR FAMILY MEMBER 7B"/>
    <property type="match status" value="1"/>
</dbReference>
<dbReference type="Pfam" id="PF00106">
    <property type="entry name" value="adh_short"/>
    <property type="match status" value="1"/>
</dbReference>
<keyword evidence="4" id="KW-0472">Membrane</keyword>
<dbReference type="InterPro" id="IPR002347">
    <property type="entry name" value="SDR_fam"/>
</dbReference>
<evidence type="ECO:0000313" key="6">
    <source>
        <dbReference type="EMBL" id="XDV55015.1"/>
    </source>
</evidence>
<dbReference type="GO" id="GO:0016020">
    <property type="term" value="C:membrane"/>
    <property type="evidence" value="ECO:0007669"/>
    <property type="project" value="TreeGrafter"/>
</dbReference>
<accession>A0AB39XCQ9</accession>
<reference evidence="6" key="1">
    <citation type="submission" date="2024-08" db="EMBL/GenBank/DDBJ databases">
        <authorList>
            <person name="Chaddad Z."/>
            <person name="Lamrabet M."/>
            <person name="Bouhnik O."/>
            <person name="Alami S."/>
            <person name="Wipf D."/>
            <person name="Courty P.E."/>
            <person name="Missbah El Idrissi M."/>
        </authorList>
    </citation>
    <scope>NUCLEOTIDE SEQUENCE</scope>
    <source>
        <strain evidence="6">LLZ17</strain>
    </source>
</reference>
<keyword evidence="4" id="KW-0812">Transmembrane</keyword>
<dbReference type="InterPro" id="IPR020904">
    <property type="entry name" value="Sc_DH/Rdtase_CS"/>
</dbReference>
<keyword evidence="2" id="KW-0560">Oxidoreductase</keyword>
<dbReference type="AlphaFoldDB" id="A0AB39XCQ9"/>
<dbReference type="NCBIfam" id="NF005495">
    <property type="entry name" value="PRK07109.1"/>
    <property type="match status" value="1"/>
</dbReference>
<gene>
    <name evidence="6" type="ORF">AB8Z38_19370</name>
</gene>
<evidence type="ECO:0000256" key="4">
    <source>
        <dbReference type="SAM" id="Phobius"/>
    </source>
</evidence>
<dbReference type="PANTHER" id="PTHR44196:SF1">
    <property type="entry name" value="DEHYDROGENASE_REDUCTASE SDR FAMILY MEMBER 7B"/>
    <property type="match status" value="1"/>
</dbReference>
<sequence length="342" mass="37261">MSSAFRNRTVVITGASAGVGRAAAHRYARAGAAIGLIARDEDALNVVKDEVERLGGRAFIAPADVADADQVFAAADAIARHLGPIDVWINDAMVTVFSPVWDLTPDEFRRVTEVTYLGVVHGTMAALRHMRPRNCGTIIQVGSALAYRGIALQSAYCGAKHAIRGFTNSLRTELIHEGSRIRLTIVELPAVNTPQFDWARTHRAHQPRPVPPVVQPEVIADTLYRAAVQPAREYWIGASTLAVVLGNWLAPGLFDRYLARTTFAGQETDTPVAPYRRDNLLEPVHDLHRTRGSFGSEARNHAVAVRGAVARVAPVIAWGAALLTLGLLARPRPRGTLRTRYR</sequence>
<proteinExistence type="inferred from homology"/>
<organism evidence="6">
    <name type="scientific">Bradyrhizobium sp. LLZ17</name>
    <dbReference type="NCBI Taxonomy" id="3239388"/>
    <lineage>
        <taxon>Bacteria</taxon>
        <taxon>Pseudomonadati</taxon>
        <taxon>Pseudomonadota</taxon>
        <taxon>Alphaproteobacteria</taxon>
        <taxon>Hyphomicrobiales</taxon>
        <taxon>Nitrobacteraceae</taxon>
        <taxon>Bradyrhizobium</taxon>
    </lineage>
</organism>
<evidence type="ECO:0000256" key="3">
    <source>
        <dbReference type="RuleBase" id="RU000363"/>
    </source>
</evidence>
<feature type="domain" description="Ketoreductase" evidence="5">
    <location>
        <begin position="8"/>
        <end position="184"/>
    </location>
</feature>